<keyword evidence="3" id="KW-1185">Reference proteome</keyword>
<comment type="caution">
    <text evidence="2">The sequence shown here is derived from an EMBL/GenBank/DDBJ whole genome shotgun (WGS) entry which is preliminary data.</text>
</comment>
<dbReference type="AlphaFoldDB" id="A0A166N9Q2"/>
<feature type="compositionally biased region" description="Acidic residues" evidence="1">
    <location>
        <begin position="237"/>
        <end position="248"/>
    </location>
</feature>
<feature type="region of interest" description="Disordered" evidence="1">
    <location>
        <begin position="153"/>
        <end position="383"/>
    </location>
</feature>
<feature type="region of interest" description="Disordered" evidence="1">
    <location>
        <begin position="1"/>
        <end position="80"/>
    </location>
</feature>
<evidence type="ECO:0000256" key="1">
    <source>
        <dbReference type="SAM" id="MobiDB-lite"/>
    </source>
</evidence>
<feature type="compositionally biased region" description="Low complexity" evidence="1">
    <location>
        <begin position="18"/>
        <end position="33"/>
    </location>
</feature>
<feature type="compositionally biased region" description="Acidic residues" evidence="1">
    <location>
        <begin position="334"/>
        <end position="344"/>
    </location>
</feature>
<accession>A0A166N9Q2</accession>
<feature type="compositionally biased region" description="Basic and acidic residues" evidence="1">
    <location>
        <begin position="153"/>
        <end position="168"/>
    </location>
</feature>
<dbReference type="Proteomes" id="UP000076552">
    <property type="component" value="Unassembled WGS sequence"/>
</dbReference>
<organism evidence="2 3">
    <name type="scientific">Colletotrichum tofieldiae</name>
    <dbReference type="NCBI Taxonomy" id="708197"/>
    <lineage>
        <taxon>Eukaryota</taxon>
        <taxon>Fungi</taxon>
        <taxon>Dikarya</taxon>
        <taxon>Ascomycota</taxon>
        <taxon>Pezizomycotina</taxon>
        <taxon>Sordariomycetes</taxon>
        <taxon>Hypocreomycetidae</taxon>
        <taxon>Glomerellales</taxon>
        <taxon>Glomerellaceae</taxon>
        <taxon>Colletotrichum</taxon>
        <taxon>Colletotrichum spaethianum species complex</taxon>
    </lineage>
</organism>
<evidence type="ECO:0000313" key="2">
    <source>
        <dbReference type="EMBL" id="KZL65454.1"/>
    </source>
</evidence>
<feature type="compositionally biased region" description="Polar residues" evidence="1">
    <location>
        <begin position="281"/>
        <end position="300"/>
    </location>
</feature>
<feature type="compositionally biased region" description="Basic and acidic residues" evidence="1">
    <location>
        <begin position="1"/>
        <end position="16"/>
    </location>
</feature>
<proteinExistence type="predicted"/>
<feature type="compositionally biased region" description="Basic and acidic residues" evidence="1">
    <location>
        <begin position="361"/>
        <end position="377"/>
    </location>
</feature>
<sequence>MTRRLPWDRDDLERLSTPKKATTATTPRKAALPQRATPKASGTLAPRGSSSRKITRPDDFLGERSPSTSPPPEPLPETFMIEGLDNDDKYRMVEDELFTIAGQFTAHLHAAEYQRLKTQARTQNAETIKNISRPVVGSLTDLARKRQEELLRKKKQREALRQAKQEAGREDDESGDETNVPWRGTSLQGLMHSPRKKEVPLMALTRADSRTRASSLFGGVVKSRSKRPAAAMKLEENNEEETEDESEDLGGPSRVPVRRDAGGSRPATGRLARSPTYIAAASSQSVPQQRRIPNTSTGTGETKPATCSGGPSTAMATRPGLSITAAKMTPALGDDGEDDEEDDEIFTRFKKRRATSRPQRRGPEKKEEKPEPKESRDIIPSFI</sequence>
<dbReference type="STRING" id="708197.A0A166N9Q2"/>
<protein>
    <submittedName>
        <fullName evidence="2">Uncharacterized protein</fullName>
    </submittedName>
</protein>
<name>A0A166N9Q2_9PEZI</name>
<gene>
    <name evidence="2" type="ORF">CT0861_07466</name>
</gene>
<reference evidence="2 3" key="1">
    <citation type="submission" date="2015-06" db="EMBL/GenBank/DDBJ databases">
        <title>Survival trade-offs in plant roots during colonization by closely related pathogenic and mutualistic fungi.</title>
        <authorList>
            <person name="Hacquard S."/>
            <person name="Kracher B."/>
            <person name="Hiruma K."/>
            <person name="Weinman A."/>
            <person name="Muench P."/>
            <person name="Garrido Oter R."/>
            <person name="Ver Loren van Themaat E."/>
            <person name="Dallerey J.-F."/>
            <person name="Damm U."/>
            <person name="Henrissat B."/>
            <person name="Lespinet O."/>
            <person name="Thon M."/>
            <person name="Kemen E."/>
            <person name="McHardy A.C."/>
            <person name="Schulze-Lefert P."/>
            <person name="O'Connell R.J."/>
        </authorList>
    </citation>
    <scope>NUCLEOTIDE SEQUENCE [LARGE SCALE GENOMIC DNA]</scope>
    <source>
        <strain evidence="2 3">0861</strain>
    </source>
</reference>
<evidence type="ECO:0000313" key="3">
    <source>
        <dbReference type="Proteomes" id="UP000076552"/>
    </source>
</evidence>
<dbReference type="EMBL" id="LFIV01000221">
    <property type="protein sequence ID" value="KZL65454.1"/>
    <property type="molecule type" value="Genomic_DNA"/>
</dbReference>
<feature type="compositionally biased region" description="Basic residues" evidence="1">
    <location>
        <begin position="348"/>
        <end position="360"/>
    </location>
</feature>